<dbReference type="InterPro" id="IPR001394">
    <property type="entry name" value="Peptidase_C19_UCH"/>
</dbReference>
<dbReference type="OrthoDB" id="2248014at2759"/>
<sequence length="66" mass="7366">MVHLKRFSFHDNSSSKLGIPVDFPRGQDLLDMSPYTSGPSEAQPGASTQYKLYATVCHLGGKRRRK</sequence>
<dbReference type="AlphaFoldDB" id="A0A7R8X4W2"/>
<gene>
    <name evidence="2" type="ORF">CTOB1V02_LOCUS17630</name>
</gene>
<dbReference type="Pfam" id="PF00443">
    <property type="entry name" value="UCH"/>
    <property type="match status" value="1"/>
</dbReference>
<reference evidence="2" key="1">
    <citation type="submission" date="2020-11" db="EMBL/GenBank/DDBJ databases">
        <authorList>
            <person name="Tran Van P."/>
        </authorList>
    </citation>
    <scope>NUCLEOTIDE SEQUENCE</scope>
</reference>
<name>A0A7R8X4W2_9CRUS</name>
<accession>A0A7R8X4W2</accession>
<organism evidence="2">
    <name type="scientific">Cyprideis torosa</name>
    <dbReference type="NCBI Taxonomy" id="163714"/>
    <lineage>
        <taxon>Eukaryota</taxon>
        <taxon>Metazoa</taxon>
        <taxon>Ecdysozoa</taxon>
        <taxon>Arthropoda</taxon>
        <taxon>Crustacea</taxon>
        <taxon>Oligostraca</taxon>
        <taxon>Ostracoda</taxon>
        <taxon>Podocopa</taxon>
        <taxon>Podocopida</taxon>
        <taxon>Cytherocopina</taxon>
        <taxon>Cytheroidea</taxon>
        <taxon>Cytherideidae</taxon>
        <taxon>Cyprideis</taxon>
    </lineage>
</organism>
<evidence type="ECO:0000259" key="1">
    <source>
        <dbReference type="PROSITE" id="PS50235"/>
    </source>
</evidence>
<evidence type="ECO:0000313" key="2">
    <source>
        <dbReference type="EMBL" id="CAD7239815.1"/>
    </source>
</evidence>
<dbReference type="InterPro" id="IPR028889">
    <property type="entry name" value="USP"/>
</dbReference>
<protein>
    <recommendedName>
        <fullName evidence="1">USP domain-containing protein</fullName>
    </recommendedName>
</protein>
<dbReference type="GO" id="GO:0004843">
    <property type="term" value="F:cysteine-type deubiquitinase activity"/>
    <property type="evidence" value="ECO:0007669"/>
    <property type="project" value="InterPro"/>
</dbReference>
<dbReference type="Gene3D" id="3.90.70.10">
    <property type="entry name" value="Cysteine proteinases"/>
    <property type="match status" value="1"/>
</dbReference>
<dbReference type="GO" id="GO:0016579">
    <property type="term" value="P:protein deubiquitination"/>
    <property type="evidence" value="ECO:0007669"/>
    <property type="project" value="InterPro"/>
</dbReference>
<dbReference type="PROSITE" id="PS50235">
    <property type="entry name" value="USP_3"/>
    <property type="match status" value="1"/>
</dbReference>
<dbReference type="SUPFAM" id="SSF54001">
    <property type="entry name" value="Cysteine proteinases"/>
    <property type="match status" value="1"/>
</dbReference>
<dbReference type="EMBL" id="OB742493">
    <property type="protein sequence ID" value="CAD7239815.1"/>
    <property type="molecule type" value="Genomic_DNA"/>
</dbReference>
<proteinExistence type="predicted"/>
<dbReference type="InterPro" id="IPR038765">
    <property type="entry name" value="Papain-like_cys_pep_sf"/>
</dbReference>
<feature type="domain" description="USP" evidence="1">
    <location>
        <begin position="1"/>
        <end position="66"/>
    </location>
</feature>